<dbReference type="EMBL" id="AP018316">
    <property type="protein sequence ID" value="BAZ84547.1"/>
    <property type="molecule type" value="Genomic_DNA"/>
</dbReference>
<organism evidence="1 2">
    <name type="scientific">Dolichospermum compactum NIES-806</name>
    <dbReference type="NCBI Taxonomy" id="1973481"/>
    <lineage>
        <taxon>Bacteria</taxon>
        <taxon>Bacillati</taxon>
        <taxon>Cyanobacteriota</taxon>
        <taxon>Cyanophyceae</taxon>
        <taxon>Nostocales</taxon>
        <taxon>Aphanizomenonaceae</taxon>
        <taxon>Dolichospermum</taxon>
        <taxon>Dolichospermum compactum</taxon>
    </lineage>
</organism>
<name>A0A1Z4UZ78_9CYAN</name>
<evidence type="ECO:0000313" key="2">
    <source>
        <dbReference type="Proteomes" id="UP000218702"/>
    </source>
</evidence>
<evidence type="ECO:0000313" key="1">
    <source>
        <dbReference type="EMBL" id="BAZ84547.1"/>
    </source>
</evidence>
<reference evidence="1 2" key="1">
    <citation type="submission" date="2017-06" db="EMBL/GenBank/DDBJ databases">
        <title>Genome sequencing of cyanobaciteial culture collection at National Institute for Environmental Studies (NIES).</title>
        <authorList>
            <person name="Hirose Y."/>
            <person name="Shimura Y."/>
            <person name="Fujisawa T."/>
            <person name="Nakamura Y."/>
            <person name="Kawachi M."/>
        </authorList>
    </citation>
    <scope>NUCLEOTIDE SEQUENCE [LARGE SCALE GENOMIC DNA]</scope>
    <source>
        <strain evidence="1 2">NIES-806</strain>
    </source>
</reference>
<protein>
    <recommendedName>
        <fullName evidence="3">PIN domain-containing protein</fullName>
    </recommendedName>
</protein>
<dbReference type="Proteomes" id="UP000218702">
    <property type="component" value="Chromosome"/>
</dbReference>
<dbReference type="AlphaFoldDB" id="A0A1Z4UZ78"/>
<dbReference type="RefSeq" id="WP_269076495.1">
    <property type="nucleotide sequence ID" value="NZ_AP018316.1"/>
</dbReference>
<keyword evidence="2" id="KW-1185">Reference proteome</keyword>
<gene>
    <name evidence="1" type="ORF">NIES806_07370</name>
</gene>
<sequence>MSLADCFALTLANRESSILVTSDRKEFEPVVPLNICQINFIR</sequence>
<dbReference type="KEGG" id="dcm:NIES806_07370"/>
<accession>A0A1Z4UZ78</accession>
<evidence type="ECO:0008006" key="3">
    <source>
        <dbReference type="Google" id="ProtNLM"/>
    </source>
</evidence>
<proteinExistence type="predicted"/>